<keyword evidence="7" id="KW-1185">Reference proteome</keyword>
<dbReference type="STRING" id="1229783.C273_09397"/>
<sequence>MTAFSFFGLLIVVFIIVIIVTIVNERIRLKQKLRTLWDRQEPYEDFERKNASYDDYFRLRSPHYNAHLLIDDKTWSDVNMDQIFRQMNYCFSSIGEMHLYATLRNMFQVKDNKVLRAFKEDSTFRLNVSSLLSKIGKRTYPTYKQTRVINTYHKSFIFLCLLPLLSIALWFVSPMFIFVTILSMVINLALSYKYLMVISKDLGDLFFAGRVIETAHKLATLDVLKDQHDIDFSKFSKLFKYRFLLAQDSSIMGQVFAFFKQLFLIDYHIYNLLKEKLLNNEDEMFKCIEFVGDIDTAYAVSLWQETLPYYIEPTITNNQVAFEDLYHPLLSYPVANDFEFDKDALITGSNASGKSTFMKSIAINLILAQSVRTVTAEAFTYRPGIIRTAMANADDVMSGDSYFMAEIKSIKRLVDIQTKHPYYLFIDEIFKGTNTKERVAASEAVLRHIHNLPTTKLMAATHDIELTQLLDDMCDNYHFNEKIEDDEILFDYTIKEGPADTRNAIELLRITGFPKTVYNKAIQNVKT</sequence>
<comment type="caution">
    <text evidence="6">The sequence shown here is derived from an EMBL/GenBank/DDBJ whole genome shotgun (WGS) entry which is preliminary data.</text>
</comment>
<dbReference type="Proteomes" id="UP000009885">
    <property type="component" value="Unassembled WGS sequence"/>
</dbReference>
<evidence type="ECO:0000256" key="3">
    <source>
        <dbReference type="ARBA" id="ARBA00023125"/>
    </source>
</evidence>
<dbReference type="SMART" id="SM00534">
    <property type="entry name" value="MUTSac"/>
    <property type="match status" value="1"/>
</dbReference>
<keyword evidence="1" id="KW-0547">Nucleotide-binding</keyword>
<keyword evidence="4" id="KW-0812">Transmembrane</keyword>
<dbReference type="GO" id="GO:0005829">
    <property type="term" value="C:cytosol"/>
    <property type="evidence" value="ECO:0007669"/>
    <property type="project" value="TreeGrafter"/>
</dbReference>
<dbReference type="OrthoDB" id="9802448at2"/>
<dbReference type="PATRIC" id="fig|1229783.3.peg.1875"/>
<dbReference type="GO" id="GO:0005524">
    <property type="term" value="F:ATP binding"/>
    <property type="evidence" value="ECO:0007669"/>
    <property type="project" value="UniProtKB-KW"/>
</dbReference>
<reference evidence="6 7" key="1">
    <citation type="journal article" date="2013" name="Genome Announc.">
        <title>Genome Sequence of Staphylococcus massiliensis Strain S46, Isolated from the Surface of Healthy Human Skin.</title>
        <authorList>
            <person name="Srivastav R."/>
            <person name="Singh A."/>
            <person name="Jangir P.K."/>
            <person name="Kumari C."/>
            <person name="Muduli S."/>
            <person name="Sharma R."/>
        </authorList>
    </citation>
    <scope>NUCLEOTIDE SEQUENCE [LARGE SCALE GENOMIC DNA]</scope>
    <source>
        <strain evidence="6 7">S46</strain>
    </source>
</reference>
<keyword evidence="3" id="KW-0238">DNA-binding</keyword>
<accession>K9AV36</accession>
<dbReference type="EMBL" id="AMSQ01000017">
    <property type="protein sequence ID" value="EKU46412.1"/>
    <property type="molecule type" value="Genomic_DNA"/>
</dbReference>
<feature type="transmembrane region" description="Helical" evidence="4">
    <location>
        <begin position="152"/>
        <end position="171"/>
    </location>
</feature>
<dbReference type="Gene3D" id="3.40.50.300">
    <property type="entry name" value="P-loop containing nucleotide triphosphate hydrolases"/>
    <property type="match status" value="1"/>
</dbReference>
<dbReference type="InterPro" id="IPR027417">
    <property type="entry name" value="P-loop_NTPase"/>
</dbReference>
<dbReference type="eggNOG" id="COG0249">
    <property type="taxonomic scope" value="Bacteria"/>
</dbReference>
<dbReference type="InterPro" id="IPR045076">
    <property type="entry name" value="MutS"/>
</dbReference>
<feature type="domain" description="DNA mismatch repair proteins mutS family" evidence="5">
    <location>
        <begin position="341"/>
        <end position="526"/>
    </location>
</feature>
<dbReference type="InterPro" id="IPR000432">
    <property type="entry name" value="DNA_mismatch_repair_MutS_C"/>
</dbReference>
<feature type="transmembrane region" description="Helical" evidence="4">
    <location>
        <begin position="6"/>
        <end position="24"/>
    </location>
</feature>
<keyword evidence="4" id="KW-0472">Membrane</keyword>
<name>K9AV36_9STAP</name>
<dbReference type="GO" id="GO:0140664">
    <property type="term" value="F:ATP-dependent DNA damage sensor activity"/>
    <property type="evidence" value="ECO:0007669"/>
    <property type="project" value="InterPro"/>
</dbReference>
<gene>
    <name evidence="6" type="ORF">C273_09397</name>
</gene>
<dbReference type="SUPFAM" id="SSF52540">
    <property type="entry name" value="P-loop containing nucleoside triphosphate hydrolases"/>
    <property type="match status" value="1"/>
</dbReference>
<proteinExistence type="predicted"/>
<dbReference type="AlphaFoldDB" id="K9AV36"/>
<dbReference type="GO" id="GO:0030983">
    <property type="term" value="F:mismatched DNA binding"/>
    <property type="evidence" value="ECO:0007669"/>
    <property type="project" value="InterPro"/>
</dbReference>
<dbReference type="PANTHER" id="PTHR11361">
    <property type="entry name" value="DNA MISMATCH REPAIR PROTEIN MUTS FAMILY MEMBER"/>
    <property type="match status" value="1"/>
</dbReference>
<evidence type="ECO:0000256" key="1">
    <source>
        <dbReference type="ARBA" id="ARBA00022741"/>
    </source>
</evidence>
<protein>
    <submittedName>
        <fullName evidence="6">DNA mismatch repair protein MutS</fullName>
    </submittedName>
</protein>
<dbReference type="GO" id="GO:0006298">
    <property type="term" value="P:mismatch repair"/>
    <property type="evidence" value="ECO:0007669"/>
    <property type="project" value="InterPro"/>
</dbReference>
<dbReference type="Pfam" id="PF00488">
    <property type="entry name" value="MutS_V"/>
    <property type="match status" value="1"/>
</dbReference>
<dbReference type="PANTHER" id="PTHR11361:SF152">
    <property type="entry name" value="DNA MISMATCH REPAIR PROTEIN"/>
    <property type="match status" value="1"/>
</dbReference>
<evidence type="ECO:0000256" key="2">
    <source>
        <dbReference type="ARBA" id="ARBA00022840"/>
    </source>
</evidence>
<evidence type="ECO:0000256" key="4">
    <source>
        <dbReference type="SAM" id="Phobius"/>
    </source>
</evidence>
<evidence type="ECO:0000259" key="5">
    <source>
        <dbReference type="SMART" id="SM00534"/>
    </source>
</evidence>
<organism evidence="6 7">
    <name type="scientific">Staphylococcus massiliensis S46</name>
    <dbReference type="NCBI Taxonomy" id="1229783"/>
    <lineage>
        <taxon>Bacteria</taxon>
        <taxon>Bacillati</taxon>
        <taxon>Bacillota</taxon>
        <taxon>Bacilli</taxon>
        <taxon>Bacillales</taxon>
        <taxon>Staphylococcaceae</taxon>
        <taxon>Staphylococcus</taxon>
    </lineage>
</organism>
<keyword evidence="4" id="KW-1133">Transmembrane helix</keyword>
<keyword evidence="2" id="KW-0067">ATP-binding</keyword>
<evidence type="ECO:0000313" key="7">
    <source>
        <dbReference type="Proteomes" id="UP000009885"/>
    </source>
</evidence>
<evidence type="ECO:0000313" key="6">
    <source>
        <dbReference type="EMBL" id="EKU46412.1"/>
    </source>
</evidence>
<dbReference type="RefSeq" id="WP_009384269.1">
    <property type="nucleotide sequence ID" value="NZ_AMSQ01000017.1"/>
</dbReference>